<dbReference type="InterPro" id="IPR025676">
    <property type="entry name" value="Clr5_dom"/>
</dbReference>
<keyword evidence="1" id="KW-0677">Repeat</keyword>
<dbReference type="KEGG" id="pfy:PFICI_06855"/>
<sequence length="1282" mass="143149">MSKKWEPHKEEILRLYIVENLRLDKVMDHMLETHKFDQKKSQYEYRLKLWGARKNVKKEVLEYLTHQDRKKRKLQGHNSGAYVVDGILLSEARFNRARQRHDPGLSLARKYGRAPSPRLPPGHIVRRASPGAPEVVTDWPQSLPWIQFERRFNIVVPQSSRFMQILAKAVLGCGLIPGIEFNEPSDLARAIYAASYESPSNAANLARILPSIPSDSQSSMACIGLSEPTNVATKILKAFLFQVSNKLYNLEGAVYDTHHDRGSHLLLLFLELNNAYPVFLGQLIVSTDPTSEAILESLYEIAVEHGATALVSRLLEAGRDVNTLIPIASYFRGSVYRGRAYCKINEIVKPSTALQFAASTCNLQLAKILIGAGAETNLGTPTPLQCLCLSKKTNHPDVLYFADLLLRNGARVDARAEDSITPLEGAVLSRNISLVRLLLQCGATESLQKPCGYNAIRYSFLGIKEYELLLPHTTDTRVPSSPLQLAILVGDRSITEIFISSVMEQGHRVKSLERAFITACITGDHDLAQIFLGHLDTQLQDNEDLANSAFLASSWDRDCRVSQLLMKHEAVRNQLHSSRFPIFHAAAFHGNTRLIMLLKDSGFDINRGFSLIHGMGIRQKGWCSISSTALCWATRMGHKDAISIMLDLGADAAGTDLVSAIETKSDRLITQVLNRCKNVDELCDVQRGLNTYSCSQQRALDVAIRYRHGLRLIQKLVNHGAVIRGHEIIDAVRSDDQEVVNFLLPGCDVVGTNPRGETVLEAACCTGNLGIVQFYFSHGGVYGSNALFLAVNRAVEMHDYRVIEHVISNRHPGPIDEYEASALALSLRMGGQTLINMLLDDAFRASTALSIYLIYSTVARKTIECIIGPDDYNDPSIGIGQHFQVDPMRDQLSPLLVAAFMEQEESVRTMLDRGYLPDPFLVELLFDSSSSLREDIRNKIMSAHVLQISHVSDQEWHQRMLLPALSHCADLGIVKQHLARLESLDFEVRGRSKALSFSPLDVAARTGNADYVRTVLEEGATADSRKWFQAAEAVYTAVEFGNLDILSLLMEYGADINHQPHEVFSCAMLNGNFKNMVFLLDSGLDINAHIQVLRDEFTCLELAAEDGMIDAVELLLLRGVVIQGRARIHYIRSVVLAMEKCHYSTAKLLKERGGWNEKDEEIARTRRGTNDLDWFMDDDSSFEEWFGCPLETDTSSLISGSPEGNTSTTSSSRTFEAADEQLAAYEMDPRTDDLSVLDIDADLMDYEQTAEVLEWPFVSYNQQDVELDMIVEKLLLEDGVIF</sequence>
<feature type="repeat" description="ANK" evidence="3">
    <location>
        <begin position="1029"/>
        <end position="1061"/>
    </location>
</feature>
<name>W3X6W0_PESFW</name>
<reference evidence="6" key="1">
    <citation type="journal article" date="2015" name="BMC Genomics">
        <title>Genomic and transcriptomic analysis of the endophytic fungus Pestalotiopsis fici reveals its lifestyle and high potential for synthesis of natural products.</title>
        <authorList>
            <person name="Wang X."/>
            <person name="Zhang X."/>
            <person name="Liu L."/>
            <person name="Xiang M."/>
            <person name="Wang W."/>
            <person name="Sun X."/>
            <person name="Che Y."/>
            <person name="Guo L."/>
            <person name="Liu G."/>
            <person name="Guo L."/>
            <person name="Wang C."/>
            <person name="Yin W.B."/>
            <person name="Stadler M."/>
            <person name="Zhang X."/>
            <person name="Liu X."/>
        </authorList>
    </citation>
    <scope>NUCLEOTIDE SEQUENCE [LARGE SCALE GENOMIC DNA]</scope>
    <source>
        <strain evidence="6">W106-1 / CGMCC3.15140</strain>
    </source>
</reference>
<dbReference type="HOGENOM" id="CLU_008198_1_0_1"/>
<dbReference type="EMBL" id="KI912112">
    <property type="protein sequence ID" value="ETS81853.1"/>
    <property type="molecule type" value="Genomic_DNA"/>
</dbReference>
<keyword evidence="6" id="KW-1185">Reference proteome</keyword>
<dbReference type="SUPFAM" id="SSF48403">
    <property type="entry name" value="Ankyrin repeat"/>
    <property type="match status" value="3"/>
</dbReference>
<dbReference type="SMART" id="SM00248">
    <property type="entry name" value="ANK"/>
    <property type="match status" value="13"/>
</dbReference>
<feature type="repeat" description="ANK" evidence="3">
    <location>
        <begin position="418"/>
        <end position="450"/>
    </location>
</feature>
<evidence type="ECO:0000313" key="5">
    <source>
        <dbReference type="EMBL" id="ETS81853.1"/>
    </source>
</evidence>
<evidence type="ECO:0000256" key="2">
    <source>
        <dbReference type="ARBA" id="ARBA00023043"/>
    </source>
</evidence>
<dbReference type="eggNOG" id="KOG4177">
    <property type="taxonomic scope" value="Eukaryota"/>
</dbReference>
<dbReference type="OMA" id="TIMATFY"/>
<protein>
    <recommendedName>
        <fullName evidence="4">Clr5 domain-containing protein</fullName>
    </recommendedName>
</protein>
<organism evidence="5 6">
    <name type="scientific">Pestalotiopsis fici (strain W106-1 / CGMCC3.15140)</name>
    <dbReference type="NCBI Taxonomy" id="1229662"/>
    <lineage>
        <taxon>Eukaryota</taxon>
        <taxon>Fungi</taxon>
        <taxon>Dikarya</taxon>
        <taxon>Ascomycota</taxon>
        <taxon>Pezizomycotina</taxon>
        <taxon>Sordariomycetes</taxon>
        <taxon>Xylariomycetidae</taxon>
        <taxon>Amphisphaeriales</taxon>
        <taxon>Sporocadaceae</taxon>
        <taxon>Pestalotiopsis</taxon>
    </lineage>
</organism>
<dbReference type="InterPro" id="IPR051165">
    <property type="entry name" value="Multifunctional_ANK_Repeat"/>
</dbReference>
<feature type="repeat" description="ANK" evidence="3">
    <location>
        <begin position="995"/>
        <end position="1027"/>
    </location>
</feature>
<accession>W3X6W0</accession>
<proteinExistence type="predicted"/>
<dbReference type="OrthoDB" id="539213at2759"/>
<dbReference type="InterPro" id="IPR036770">
    <property type="entry name" value="Ankyrin_rpt-contain_sf"/>
</dbReference>
<dbReference type="PROSITE" id="PS50088">
    <property type="entry name" value="ANK_REPEAT"/>
    <property type="match status" value="3"/>
</dbReference>
<dbReference type="InterPro" id="IPR002110">
    <property type="entry name" value="Ankyrin_rpt"/>
</dbReference>
<dbReference type="RefSeq" id="XP_007833627.1">
    <property type="nucleotide sequence ID" value="XM_007835436.1"/>
</dbReference>
<dbReference type="GeneID" id="19271868"/>
<dbReference type="Proteomes" id="UP000030651">
    <property type="component" value="Unassembled WGS sequence"/>
</dbReference>
<gene>
    <name evidence="5" type="ORF">PFICI_06855</name>
</gene>
<dbReference type="Pfam" id="PF14420">
    <property type="entry name" value="Clr5"/>
    <property type="match status" value="1"/>
</dbReference>
<evidence type="ECO:0000259" key="4">
    <source>
        <dbReference type="Pfam" id="PF14420"/>
    </source>
</evidence>
<keyword evidence="2 3" id="KW-0040">ANK repeat</keyword>
<feature type="domain" description="Clr5" evidence="4">
    <location>
        <begin position="1"/>
        <end position="54"/>
    </location>
</feature>
<dbReference type="PROSITE" id="PS50297">
    <property type="entry name" value="ANK_REP_REGION"/>
    <property type="match status" value="2"/>
</dbReference>
<evidence type="ECO:0000313" key="6">
    <source>
        <dbReference type="Proteomes" id="UP000030651"/>
    </source>
</evidence>
<evidence type="ECO:0000256" key="3">
    <source>
        <dbReference type="PROSITE-ProRule" id="PRU00023"/>
    </source>
</evidence>
<dbReference type="PANTHER" id="PTHR24123">
    <property type="entry name" value="ANKYRIN REPEAT-CONTAINING"/>
    <property type="match status" value="1"/>
</dbReference>
<dbReference type="PANTHER" id="PTHR24123:SF33">
    <property type="entry name" value="PROTEIN HOS4"/>
    <property type="match status" value="1"/>
</dbReference>
<dbReference type="Gene3D" id="1.25.40.20">
    <property type="entry name" value="Ankyrin repeat-containing domain"/>
    <property type="match status" value="3"/>
</dbReference>
<dbReference type="InParanoid" id="W3X6W0"/>
<evidence type="ECO:0000256" key="1">
    <source>
        <dbReference type="ARBA" id="ARBA00022737"/>
    </source>
</evidence>